<name>A0A2J6RP83_HYAVF</name>
<evidence type="ECO:0000313" key="3">
    <source>
        <dbReference type="EMBL" id="PMD40312.1"/>
    </source>
</evidence>
<sequence>MRLLKTTTLQMEEFFSSSTIPNFAKQHLAGSMAEDREVPKYAILSHVWGPEEISFQDITRDRRLARERSGWAKVQASCAQACRDGYAYIWIDTCCIDKTSSTELSEAINSMYKWYKDSEICYVYLSDIEEAYRGSNYHSFDDTDPFRTTESQYSRWFSRGWTLQELLAPSTLQFFNKYWTSIGMKKDHLEAISKITGIDHFALNGGDLRRLSIARRMTWAGNRQTTRSEDTAYCLLGIFNINMPLLYGEGANAFIRLQEEIMKISDDQSIFAWKDPSATSYRDDYPEASQPQGLLASSPSVFQYSETVAQFYSESPGRAVSTSTNKGLQVEFLMCQDLSYPSGLVFLAVLNCQIGTFPGVLPGIRLRRLGHNSEQYARIDVSQLLEISSYNSESGLVYQGFNPGEPQLHLKGRNSSKPILIAIFRR</sequence>
<gene>
    <name evidence="3" type="ORF">L207DRAFT_426965</name>
</gene>
<dbReference type="EMBL" id="KZ613945">
    <property type="protein sequence ID" value="PMD40312.1"/>
    <property type="molecule type" value="Genomic_DNA"/>
</dbReference>
<protein>
    <submittedName>
        <fullName evidence="3">HET-domain-containing protein</fullName>
    </submittedName>
</protein>
<feature type="domain" description="DUF8212" evidence="2">
    <location>
        <begin position="252"/>
        <end position="308"/>
    </location>
</feature>
<keyword evidence="4" id="KW-1185">Reference proteome</keyword>
<dbReference type="InterPro" id="IPR058525">
    <property type="entry name" value="DUF8212"/>
</dbReference>
<accession>A0A2J6RP83</accession>
<evidence type="ECO:0000259" key="2">
    <source>
        <dbReference type="Pfam" id="PF26640"/>
    </source>
</evidence>
<dbReference type="Proteomes" id="UP000235786">
    <property type="component" value="Unassembled WGS sequence"/>
</dbReference>
<evidence type="ECO:0000259" key="1">
    <source>
        <dbReference type="Pfam" id="PF06985"/>
    </source>
</evidence>
<dbReference type="Pfam" id="PF06985">
    <property type="entry name" value="HET"/>
    <property type="match status" value="1"/>
</dbReference>
<dbReference type="AlphaFoldDB" id="A0A2J6RP83"/>
<reference evidence="3 4" key="1">
    <citation type="submission" date="2016-04" db="EMBL/GenBank/DDBJ databases">
        <title>A degradative enzymes factory behind the ericoid mycorrhizal symbiosis.</title>
        <authorList>
            <consortium name="DOE Joint Genome Institute"/>
            <person name="Martino E."/>
            <person name="Morin E."/>
            <person name="Grelet G."/>
            <person name="Kuo A."/>
            <person name="Kohler A."/>
            <person name="Daghino S."/>
            <person name="Barry K."/>
            <person name="Choi C."/>
            <person name="Cichocki N."/>
            <person name="Clum A."/>
            <person name="Copeland A."/>
            <person name="Hainaut M."/>
            <person name="Haridas S."/>
            <person name="Labutti K."/>
            <person name="Lindquist E."/>
            <person name="Lipzen A."/>
            <person name="Khouja H.-R."/>
            <person name="Murat C."/>
            <person name="Ohm R."/>
            <person name="Olson A."/>
            <person name="Spatafora J."/>
            <person name="Veneault-Fourrey C."/>
            <person name="Henrissat B."/>
            <person name="Grigoriev I."/>
            <person name="Martin F."/>
            <person name="Perotto S."/>
        </authorList>
    </citation>
    <scope>NUCLEOTIDE SEQUENCE [LARGE SCALE GENOMIC DNA]</scope>
    <source>
        <strain evidence="3 4">F</strain>
    </source>
</reference>
<dbReference type="PANTHER" id="PTHR10622:SF10">
    <property type="entry name" value="HET DOMAIN-CONTAINING PROTEIN"/>
    <property type="match status" value="1"/>
</dbReference>
<proteinExistence type="predicted"/>
<dbReference type="Pfam" id="PF26640">
    <property type="entry name" value="DUF8212"/>
    <property type="match status" value="1"/>
</dbReference>
<dbReference type="InterPro" id="IPR010730">
    <property type="entry name" value="HET"/>
</dbReference>
<feature type="domain" description="Heterokaryon incompatibility" evidence="1">
    <location>
        <begin position="41"/>
        <end position="165"/>
    </location>
</feature>
<evidence type="ECO:0000313" key="4">
    <source>
        <dbReference type="Proteomes" id="UP000235786"/>
    </source>
</evidence>
<organism evidence="3 4">
    <name type="scientific">Hyaloscypha variabilis (strain UAMH 11265 / GT02V1 / F)</name>
    <name type="common">Meliniomyces variabilis</name>
    <dbReference type="NCBI Taxonomy" id="1149755"/>
    <lineage>
        <taxon>Eukaryota</taxon>
        <taxon>Fungi</taxon>
        <taxon>Dikarya</taxon>
        <taxon>Ascomycota</taxon>
        <taxon>Pezizomycotina</taxon>
        <taxon>Leotiomycetes</taxon>
        <taxon>Helotiales</taxon>
        <taxon>Hyaloscyphaceae</taxon>
        <taxon>Hyaloscypha</taxon>
        <taxon>Hyaloscypha variabilis</taxon>
    </lineage>
</organism>
<dbReference type="OrthoDB" id="20872at2759"/>
<dbReference type="PANTHER" id="PTHR10622">
    <property type="entry name" value="HET DOMAIN-CONTAINING PROTEIN"/>
    <property type="match status" value="1"/>
</dbReference>